<dbReference type="Proteomes" id="UP000254425">
    <property type="component" value="Chromosome"/>
</dbReference>
<protein>
    <recommendedName>
        <fullName evidence="3">XRE family transcriptional regulator</fullName>
    </recommendedName>
</protein>
<evidence type="ECO:0008006" key="3">
    <source>
        <dbReference type="Google" id="ProtNLM"/>
    </source>
</evidence>
<keyword evidence="2" id="KW-1185">Reference proteome</keyword>
<dbReference type="KEGG" id="sarm:DVA86_21340"/>
<gene>
    <name evidence="1" type="ORF">DVA86_21340</name>
</gene>
<dbReference type="AlphaFoldDB" id="A0A345XT49"/>
<proteinExistence type="predicted"/>
<reference evidence="1 2" key="1">
    <citation type="submission" date="2018-07" db="EMBL/GenBank/DDBJ databases">
        <title>Draft genome of the type strain Streptomyces armeniacus ATCC 15676.</title>
        <authorList>
            <person name="Labana P."/>
            <person name="Gosse J.T."/>
            <person name="Boddy C.N."/>
        </authorList>
    </citation>
    <scope>NUCLEOTIDE SEQUENCE [LARGE SCALE GENOMIC DNA]</scope>
    <source>
        <strain evidence="1 2">ATCC 15676</strain>
    </source>
</reference>
<evidence type="ECO:0000313" key="1">
    <source>
        <dbReference type="EMBL" id="AXK34815.1"/>
    </source>
</evidence>
<dbReference type="Gene3D" id="1.10.260.40">
    <property type="entry name" value="lambda repressor-like DNA-binding domains"/>
    <property type="match status" value="1"/>
</dbReference>
<accession>A0A345XT49</accession>
<sequence length="356" mass="38839">MATVHQWTGLEARALRVALRESVRGFAEHLGVAVNTVSKWERLLDGTRPQADSQAILDTVLARADAAATERFALLLAEQGATARRFGHAAPTVAEYETWADDLERAVVCLSRQDFGFAGALLDRWLRRVSPRDLDEKGRYLYARSLTLNGDIRRLQGTVQDLVTATSLYGDAHGMFVGLGIPRRAAQVELSLAVVAEMSGRLAYAASRYGVLAEDERLSKCDRVRARLWIGTAVAKQGHNESAIALMRAAARDFYDLAEPGEWAVSQQKLALAHRGAGNLARALSCIETARSAGRPNSPLEHVQLDTAHAHILLSDPATADEARATLDRTAATAGRHGLKHQLRSITTIRDSEEHV</sequence>
<dbReference type="EMBL" id="CP031320">
    <property type="protein sequence ID" value="AXK34815.1"/>
    <property type="molecule type" value="Genomic_DNA"/>
</dbReference>
<evidence type="ECO:0000313" key="2">
    <source>
        <dbReference type="Proteomes" id="UP000254425"/>
    </source>
</evidence>
<dbReference type="GO" id="GO:0003677">
    <property type="term" value="F:DNA binding"/>
    <property type="evidence" value="ECO:0007669"/>
    <property type="project" value="InterPro"/>
</dbReference>
<organism evidence="1 2">
    <name type="scientific">Streptomyces armeniacus</name>
    <dbReference type="NCBI Taxonomy" id="83291"/>
    <lineage>
        <taxon>Bacteria</taxon>
        <taxon>Bacillati</taxon>
        <taxon>Actinomycetota</taxon>
        <taxon>Actinomycetes</taxon>
        <taxon>Kitasatosporales</taxon>
        <taxon>Streptomycetaceae</taxon>
        <taxon>Streptomyces</taxon>
    </lineage>
</organism>
<dbReference type="SUPFAM" id="SSF48452">
    <property type="entry name" value="TPR-like"/>
    <property type="match status" value="1"/>
</dbReference>
<dbReference type="RefSeq" id="WP_208880540.1">
    <property type="nucleotide sequence ID" value="NZ_CP031320.1"/>
</dbReference>
<name>A0A345XT49_9ACTN</name>
<dbReference type="InterPro" id="IPR011990">
    <property type="entry name" value="TPR-like_helical_dom_sf"/>
</dbReference>
<dbReference type="InterPro" id="IPR010982">
    <property type="entry name" value="Lambda_DNA-bd_dom_sf"/>
</dbReference>